<feature type="transmembrane region" description="Helical" evidence="1">
    <location>
        <begin position="76"/>
        <end position="95"/>
    </location>
</feature>
<name>A0ABZ2SR54_9ENTE</name>
<dbReference type="InterPro" id="IPR025962">
    <property type="entry name" value="SdpI/YhfL"/>
</dbReference>
<dbReference type="RefSeq" id="WP_207941812.1">
    <property type="nucleotide sequence ID" value="NZ_CP147251.1"/>
</dbReference>
<evidence type="ECO:0000256" key="1">
    <source>
        <dbReference type="SAM" id="Phobius"/>
    </source>
</evidence>
<evidence type="ECO:0008006" key="4">
    <source>
        <dbReference type="Google" id="ProtNLM"/>
    </source>
</evidence>
<gene>
    <name evidence="2" type="ORF">DOK78_002668</name>
</gene>
<proteinExistence type="predicted"/>
<sequence>MIFLYCGGIFLVIGLAFLLLPAKMENLVYGYRSYLSKQSQAHWAYAQMVSARFFLFVGFIMAAIGFFLNYTHRTNFFIVEMLAIPWFIAPMFGCIETKLKKFDLQHRGEEE</sequence>
<dbReference type="Pfam" id="PF13630">
    <property type="entry name" value="SdpI"/>
    <property type="match status" value="1"/>
</dbReference>
<keyword evidence="1" id="KW-0472">Membrane</keyword>
<evidence type="ECO:0000313" key="3">
    <source>
        <dbReference type="Proteomes" id="UP000664701"/>
    </source>
</evidence>
<organism evidence="2 3">
    <name type="scientific">Candidatus Enterococcus lowellii</name>
    <dbReference type="NCBI Taxonomy" id="2230877"/>
    <lineage>
        <taxon>Bacteria</taxon>
        <taxon>Bacillati</taxon>
        <taxon>Bacillota</taxon>
        <taxon>Bacilli</taxon>
        <taxon>Lactobacillales</taxon>
        <taxon>Enterococcaceae</taxon>
        <taxon>Enterococcus</taxon>
    </lineage>
</organism>
<reference evidence="2 3" key="1">
    <citation type="submission" date="2021-03" db="EMBL/GenBank/DDBJ databases">
        <authorList>
            <person name="Gilmore M.S."/>
            <person name="Schwartzman J."/>
            <person name="Van Tyne D."/>
            <person name="Martin M."/>
            <person name="Earl A.M."/>
            <person name="Manson A.L."/>
            <person name="Straub T."/>
            <person name="Salamzade R."/>
            <person name="Saavedra J."/>
            <person name="Lebreton F."/>
            <person name="Prichula J."/>
            <person name="Schaufler K."/>
            <person name="Gaca A."/>
            <person name="Sgardioli B."/>
            <person name="Wagenaar J."/>
            <person name="Strong T."/>
        </authorList>
    </citation>
    <scope>NUCLEOTIDE SEQUENCE [LARGE SCALE GENOMIC DNA]</scope>
    <source>
        <strain evidence="2 3">DIV2402</strain>
    </source>
</reference>
<dbReference type="EMBL" id="CP147251">
    <property type="protein sequence ID" value="WYJ78012.1"/>
    <property type="molecule type" value="Genomic_DNA"/>
</dbReference>
<feature type="transmembrane region" description="Helical" evidence="1">
    <location>
        <begin position="43"/>
        <end position="70"/>
    </location>
</feature>
<evidence type="ECO:0000313" key="2">
    <source>
        <dbReference type="EMBL" id="WYJ78012.1"/>
    </source>
</evidence>
<protein>
    <recommendedName>
        <fullName evidence="4">Integral membrane protein</fullName>
    </recommendedName>
</protein>
<dbReference type="Proteomes" id="UP000664701">
    <property type="component" value="Chromosome"/>
</dbReference>
<keyword evidence="1" id="KW-1133">Transmembrane helix</keyword>
<feature type="transmembrane region" description="Helical" evidence="1">
    <location>
        <begin position="6"/>
        <end position="22"/>
    </location>
</feature>
<reference evidence="2 3" key="2">
    <citation type="submission" date="2024-03" db="EMBL/GenBank/DDBJ databases">
        <title>The Genome Sequence of Enterococcus sp. DIV2402.</title>
        <authorList>
            <consortium name="The Broad Institute Genomics Platform"/>
            <consortium name="The Broad Institute Microbial Omics Core"/>
            <consortium name="The Broad Institute Genomic Center for Infectious Diseases"/>
            <person name="Earl A."/>
            <person name="Manson A."/>
            <person name="Gilmore M."/>
            <person name="Schwartman J."/>
            <person name="Shea T."/>
            <person name="Abouelleil A."/>
            <person name="Cao P."/>
            <person name="Chapman S."/>
            <person name="Cusick C."/>
            <person name="Young S."/>
            <person name="Neafsey D."/>
            <person name="Nusbaum C."/>
            <person name="Birren B."/>
        </authorList>
    </citation>
    <scope>NUCLEOTIDE SEQUENCE [LARGE SCALE GENOMIC DNA]</scope>
    <source>
        <strain evidence="2 3">DIV2402</strain>
    </source>
</reference>
<accession>A0ABZ2SR54</accession>
<keyword evidence="3" id="KW-1185">Reference proteome</keyword>
<keyword evidence="1" id="KW-0812">Transmembrane</keyword>